<evidence type="ECO:0000313" key="1">
    <source>
        <dbReference type="EMBL" id="MFC5456932.1"/>
    </source>
</evidence>
<dbReference type="EMBL" id="JBHSMQ010000007">
    <property type="protein sequence ID" value="MFC5456932.1"/>
    <property type="molecule type" value="Genomic_DNA"/>
</dbReference>
<evidence type="ECO:0000313" key="2">
    <source>
        <dbReference type="Proteomes" id="UP001596052"/>
    </source>
</evidence>
<keyword evidence="2" id="KW-1185">Reference proteome</keyword>
<dbReference type="InterPro" id="IPR025516">
    <property type="entry name" value="DUF4404"/>
</dbReference>
<reference evidence="2" key="1">
    <citation type="journal article" date="2019" name="Int. J. Syst. Evol. Microbiol.">
        <title>The Global Catalogue of Microorganisms (GCM) 10K type strain sequencing project: providing services to taxonomists for standard genome sequencing and annotation.</title>
        <authorList>
            <consortium name="The Broad Institute Genomics Platform"/>
            <consortium name="The Broad Institute Genome Sequencing Center for Infectious Disease"/>
            <person name="Wu L."/>
            <person name="Ma J."/>
        </authorList>
    </citation>
    <scope>NUCLEOTIDE SEQUENCE [LARGE SCALE GENOMIC DNA]</scope>
    <source>
        <strain evidence="2">CGMCC 4.1469</strain>
    </source>
</reference>
<dbReference type="Pfam" id="PF14357">
    <property type="entry name" value="DUF4404"/>
    <property type="match status" value="1"/>
</dbReference>
<comment type="caution">
    <text evidence="1">The sequence shown here is derived from an EMBL/GenBank/DDBJ whole genome shotgun (WGS) entry which is preliminary data.</text>
</comment>
<gene>
    <name evidence="1" type="ORF">ACFQDI_18845</name>
</gene>
<protein>
    <submittedName>
        <fullName evidence="1">DUF4404 family protein</fullName>
    </submittedName>
</protein>
<proteinExistence type="predicted"/>
<dbReference type="RefSeq" id="WP_377169690.1">
    <property type="nucleotide sequence ID" value="NZ_JBHSMQ010000007.1"/>
</dbReference>
<dbReference type="Proteomes" id="UP001596052">
    <property type="component" value="Unassembled WGS sequence"/>
</dbReference>
<organism evidence="1 2">
    <name type="scientific">Prosthecobacter fluviatilis</name>
    <dbReference type="NCBI Taxonomy" id="445931"/>
    <lineage>
        <taxon>Bacteria</taxon>
        <taxon>Pseudomonadati</taxon>
        <taxon>Verrucomicrobiota</taxon>
        <taxon>Verrucomicrobiia</taxon>
        <taxon>Verrucomicrobiales</taxon>
        <taxon>Verrucomicrobiaceae</taxon>
        <taxon>Prosthecobacter</taxon>
    </lineage>
</organism>
<sequence length="80" mass="8579">MNTEQLEQLKTMVANAGDLPEAAKTKLIELLEQTEAEAPTAEPGQARGQWLSSVEELEAAHPEATGFMNRLATALANMGI</sequence>
<name>A0ABW0KW56_9BACT</name>
<accession>A0ABW0KW56</accession>